<protein>
    <submittedName>
        <fullName evidence="5">AraC family transcriptional regulator</fullName>
    </submittedName>
</protein>
<keyword evidence="6" id="KW-1185">Reference proteome</keyword>
<accession>A0A969WBX2</accession>
<evidence type="ECO:0000259" key="4">
    <source>
        <dbReference type="PROSITE" id="PS01124"/>
    </source>
</evidence>
<keyword evidence="2" id="KW-0238">DNA-binding</keyword>
<dbReference type="Pfam" id="PF12833">
    <property type="entry name" value="HTH_18"/>
    <property type="match status" value="1"/>
</dbReference>
<dbReference type="PROSITE" id="PS01124">
    <property type="entry name" value="HTH_ARAC_FAMILY_2"/>
    <property type="match status" value="1"/>
</dbReference>
<evidence type="ECO:0000256" key="3">
    <source>
        <dbReference type="ARBA" id="ARBA00023163"/>
    </source>
</evidence>
<dbReference type="InterPro" id="IPR018060">
    <property type="entry name" value="HTH_AraC"/>
</dbReference>
<dbReference type="GO" id="GO:0003700">
    <property type="term" value="F:DNA-binding transcription factor activity"/>
    <property type="evidence" value="ECO:0007669"/>
    <property type="project" value="InterPro"/>
</dbReference>
<dbReference type="PANTHER" id="PTHR47894">
    <property type="entry name" value="HTH-TYPE TRANSCRIPTIONAL REGULATOR GADX"/>
    <property type="match status" value="1"/>
</dbReference>
<proteinExistence type="predicted"/>
<gene>
    <name evidence="5" type="ORF">G7Y82_18705</name>
</gene>
<sequence length="358" mass="40059">MATTQPAADSQTAEPDIPSNYSRLIARELGLSARQLPELLRGTGLDVAQLLSQDSLLTATQQIRILRNALELSGEPEFGLRLGARLTPATHGAMGFVAYSSPDLLTALQAFHEFMPTRASFIQLHLQQVEDRLECLANFQVPLDEAIARCLADTVVKAFLEIGEFIVGRPMHEAEVCFPHSAPIYEAIYPDYLPGPFYFSCEQLKVTFPVALCRKPNASANHENYRLAMQQCEAMLARLRTSNPDYRTRLKQMMLSHPPGTLSEDEAAAALFISKRSLARKLKQECSGYRQIRDEILSQQATHYLSDSRLSVEAIAALLNYHDTANFRRAFKRWFGQPPEQYRQDAGFRGMHSPGSSP</sequence>
<dbReference type="SMART" id="SM00342">
    <property type="entry name" value="HTH_ARAC"/>
    <property type="match status" value="1"/>
</dbReference>
<evidence type="ECO:0000256" key="1">
    <source>
        <dbReference type="ARBA" id="ARBA00023015"/>
    </source>
</evidence>
<keyword evidence="3" id="KW-0804">Transcription</keyword>
<name>A0A969WBX2_9GAMM</name>
<comment type="caution">
    <text evidence="5">The sequence shown here is derived from an EMBL/GenBank/DDBJ whole genome shotgun (WGS) entry which is preliminary data.</text>
</comment>
<dbReference type="Gene3D" id="1.10.10.60">
    <property type="entry name" value="Homeodomain-like"/>
    <property type="match status" value="1"/>
</dbReference>
<dbReference type="GO" id="GO:0005829">
    <property type="term" value="C:cytosol"/>
    <property type="evidence" value="ECO:0007669"/>
    <property type="project" value="TreeGrafter"/>
</dbReference>
<evidence type="ECO:0000313" key="6">
    <source>
        <dbReference type="Proteomes" id="UP000653472"/>
    </source>
</evidence>
<dbReference type="InterPro" id="IPR032687">
    <property type="entry name" value="AraC-type_N"/>
</dbReference>
<dbReference type="PANTHER" id="PTHR47894:SF1">
    <property type="entry name" value="HTH-TYPE TRANSCRIPTIONAL REGULATOR VQSM"/>
    <property type="match status" value="1"/>
</dbReference>
<keyword evidence="1" id="KW-0805">Transcription regulation</keyword>
<dbReference type="Proteomes" id="UP000653472">
    <property type="component" value="Unassembled WGS sequence"/>
</dbReference>
<evidence type="ECO:0000313" key="5">
    <source>
        <dbReference type="EMBL" id="NKF24347.1"/>
    </source>
</evidence>
<dbReference type="RefSeq" id="WP_168149659.1">
    <property type="nucleotide sequence ID" value="NZ_JAAVXB010000014.1"/>
</dbReference>
<feature type="domain" description="HTH araC/xylS-type" evidence="4">
    <location>
        <begin position="248"/>
        <end position="345"/>
    </location>
</feature>
<dbReference type="AlphaFoldDB" id="A0A969WBX2"/>
<dbReference type="EMBL" id="JAAVXB010000014">
    <property type="protein sequence ID" value="NKF24347.1"/>
    <property type="molecule type" value="Genomic_DNA"/>
</dbReference>
<dbReference type="GO" id="GO:0000976">
    <property type="term" value="F:transcription cis-regulatory region binding"/>
    <property type="evidence" value="ECO:0007669"/>
    <property type="project" value="TreeGrafter"/>
</dbReference>
<organism evidence="5 6">
    <name type="scientific">Solimonas marina</name>
    <dbReference type="NCBI Taxonomy" id="2714601"/>
    <lineage>
        <taxon>Bacteria</taxon>
        <taxon>Pseudomonadati</taxon>
        <taxon>Pseudomonadota</taxon>
        <taxon>Gammaproteobacteria</taxon>
        <taxon>Nevskiales</taxon>
        <taxon>Nevskiaceae</taxon>
        <taxon>Solimonas</taxon>
    </lineage>
</organism>
<dbReference type="Pfam" id="PF12625">
    <property type="entry name" value="Arabinose_bd"/>
    <property type="match status" value="1"/>
</dbReference>
<dbReference type="SUPFAM" id="SSF46689">
    <property type="entry name" value="Homeodomain-like"/>
    <property type="match status" value="1"/>
</dbReference>
<dbReference type="InterPro" id="IPR009057">
    <property type="entry name" value="Homeodomain-like_sf"/>
</dbReference>
<evidence type="ECO:0000256" key="2">
    <source>
        <dbReference type="ARBA" id="ARBA00023125"/>
    </source>
</evidence>
<reference evidence="5" key="1">
    <citation type="submission" date="2020-03" db="EMBL/GenBank/DDBJ databases">
        <title>Solimonas marina sp. nov., isolated from deep seawater of the Pacific Ocean.</title>
        <authorList>
            <person name="Liu X."/>
            <person name="Lai Q."/>
            <person name="Sun F."/>
            <person name="Gai Y."/>
            <person name="Li G."/>
            <person name="Shao Z."/>
        </authorList>
    </citation>
    <scope>NUCLEOTIDE SEQUENCE</scope>
    <source>
        <strain evidence="5">C16B3</strain>
    </source>
</reference>